<sequence>MPKNVRSRIAVVAAAAAAIAVLGGGVLMFGLMADETRFPRSDPAFDALSAQVGSIPGVTDVQSERWVEAPLFVQPHASLSVTVSDDDLDEVWRLACASEYSDAVSWGFDVVTVADTRVSFAGEADDGCPDVGFDPAPVVTEIGRLAPGETVQAAIWDGARLGISTIDGREMADRLLPLVAGADALRTAAGVGPGTPVEVSGPQLGVVVGPGEAQRYHDLLARLIDTYGATALFLGGGGTPIDGAEKVQLTAPAEHHAAIEREIAASGLPIADLPVAFLS</sequence>
<dbReference type="Proteomes" id="UP001256673">
    <property type="component" value="Unassembled WGS sequence"/>
</dbReference>
<keyword evidence="2" id="KW-1185">Reference proteome</keyword>
<reference evidence="1 2" key="1">
    <citation type="submission" date="2023-09" db="EMBL/GenBank/DDBJ databases">
        <title>Microbacterium fusihabitans sp. nov., Microbacterium phycihabitans sp. nov., and Microbacterium cervinum sp. nov., isolated from dried seaweeds of beach.</title>
        <authorList>
            <person name="Lee S.D."/>
        </authorList>
    </citation>
    <scope>NUCLEOTIDE SEQUENCE [LARGE SCALE GENOMIC DNA]</scope>
    <source>
        <strain evidence="1 2">KSW2-21</strain>
    </source>
</reference>
<comment type="caution">
    <text evidence="1">The sequence shown here is derived from an EMBL/GenBank/DDBJ whole genome shotgun (WGS) entry which is preliminary data.</text>
</comment>
<gene>
    <name evidence="1" type="ORF">RWH43_12955</name>
</gene>
<evidence type="ECO:0000313" key="2">
    <source>
        <dbReference type="Proteomes" id="UP001256673"/>
    </source>
</evidence>
<dbReference type="EMBL" id="JAWDIU010000004">
    <property type="protein sequence ID" value="MDU0327668.1"/>
    <property type="molecule type" value="Genomic_DNA"/>
</dbReference>
<evidence type="ECO:0000313" key="1">
    <source>
        <dbReference type="EMBL" id="MDU0327668.1"/>
    </source>
</evidence>
<dbReference type="RefSeq" id="WP_230705174.1">
    <property type="nucleotide sequence ID" value="NZ_JAWDIU010000004.1"/>
</dbReference>
<proteinExistence type="predicted"/>
<organism evidence="1 2">
    <name type="scientific">Microbacterium algihabitans</name>
    <dbReference type="NCBI Taxonomy" id="3075992"/>
    <lineage>
        <taxon>Bacteria</taxon>
        <taxon>Bacillati</taxon>
        <taxon>Actinomycetota</taxon>
        <taxon>Actinomycetes</taxon>
        <taxon>Micrococcales</taxon>
        <taxon>Microbacteriaceae</taxon>
        <taxon>Microbacterium</taxon>
    </lineage>
</organism>
<accession>A0ABU3RYY4</accession>
<protein>
    <submittedName>
        <fullName evidence="1">Uncharacterized protein</fullName>
    </submittedName>
</protein>
<name>A0ABU3RYY4_9MICO</name>